<dbReference type="BioCyc" id="KPNE507522:GI0B-3771-MONOMER"/>
<name>B5XZ91_KLEV3</name>
<dbReference type="EMBL" id="CP000964">
    <property type="protein sequence ID" value="ACI08703.1"/>
    <property type="molecule type" value="Genomic_DNA"/>
</dbReference>
<organism evidence="1 2">
    <name type="scientific">Klebsiella variicola (strain 342)</name>
    <name type="common">Klebsiella pneumoniae</name>
    <dbReference type="NCBI Taxonomy" id="507522"/>
    <lineage>
        <taxon>Bacteria</taxon>
        <taxon>Pseudomonadati</taxon>
        <taxon>Pseudomonadota</taxon>
        <taxon>Gammaproteobacteria</taxon>
        <taxon>Enterobacterales</taxon>
        <taxon>Enterobacteriaceae</taxon>
        <taxon>Klebsiella/Raoultella group</taxon>
        <taxon>Klebsiella</taxon>
        <taxon>Klebsiella pneumoniae complex</taxon>
    </lineage>
</organism>
<evidence type="ECO:0000313" key="2">
    <source>
        <dbReference type="Proteomes" id="UP000001734"/>
    </source>
</evidence>
<evidence type="ECO:0000313" key="1">
    <source>
        <dbReference type="EMBL" id="ACI08703.1"/>
    </source>
</evidence>
<protein>
    <submittedName>
        <fullName evidence="1">Uncharacterized protein</fullName>
    </submittedName>
</protein>
<dbReference type="Proteomes" id="UP000001734">
    <property type="component" value="Chromosome"/>
</dbReference>
<proteinExistence type="predicted"/>
<sequence>MPVHEQNAFAVFTGRYAGATPDRKMGEDNRAEMNMEFQKSVAHA</sequence>
<dbReference type="AlphaFoldDB" id="B5XZ91"/>
<gene>
    <name evidence="1" type="ordered locus">KPK_3789</name>
</gene>
<accession>B5XZ91</accession>
<dbReference type="KEGG" id="kpe:KPK_3789"/>
<dbReference type="HOGENOM" id="CLU_3217511_0_0_6"/>
<reference evidence="1 2" key="1">
    <citation type="journal article" date="2008" name="PLoS Genet.">
        <title>Complete genome sequence of the N2-fixing broad host range endophyte Klebsiella pneumoniae 342 and virulence predictions verified in mice.</title>
        <authorList>
            <person name="Fouts D.E."/>
            <person name="Tyler H.L."/>
            <person name="DeBoy R.T."/>
            <person name="Daugherty S."/>
            <person name="Ren Q."/>
            <person name="Badger J.H."/>
            <person name="Durkin A.S."/>
            <person name="Huot H."/>
            <person name="Shrivastava S."/>
            <person name="Kothari S."/>
            <person name="Dodson R.J."/>
            <person name="Mohamoud Y."/>
            <person name="Khouri H."/>
            <person name="Roesch L.F."/>
            <person name="Krogfelt K.A."/>
            <person name="Struve C."/>
            <person name="Triplett E.W."/>
            <person name="Methe B.A."/>
        </authorList>
    </citation>
    <scope>NUCLEOTIDE SEQUENCE [LARGE SCALE GENOMIC DNA]</scope>
    <source>
        <strain evidence="1 2">342</strain>
    </source>
</reference>